<dbReference type="Pfam" id="PF14657">
    <property type="entry name" value="Arm-DNA-bind_4"/>
    <property type="match status" value="1"/>
</dbReference>
<dbReference type="InterPro" id="IPR004107">
    <property type="entry name" value="Integrase_SAM-like_N"/>
</dbReference>
<organism evidence="4">
    <name type="scientific">Companilactobacillus formosensis</name>
    <dbReference type="NCBI Taxonomy" id="1617889"/>
    <lineage>
        <taxon>Bacteria</taxon>
        <taxon>Bacillati</taxon>
        <taxon>Bacillota</taxon>
        <taxon>Bacilli</taxon>
        <taxon>Lactobacillales</taxon>
        <taxon>Lactobacillaceae</taxon>
        <taxon>Companilactobacillus</taxon>
    </lineage>
</organism>
<reference evidence="4" key="1">
    <citation type="submission" date="2018-01" db="EMBL/GenBank/DDBJ databases">
        <title>Genome sequnecing of Lactobacillus formosensis KACC 18721.</title>
        <authorList>
            <person name="Kim S.-J."/>
            <person name="Heo J."/>
        </authorList>
    </citation>
    <scope>NUCLEOTIDE SEQUENCE</scope>
    <source>
        <strain evidence="4">KACC 18721</strain>
    </source>
</reference>
<dbReference type="SUPFAM" id="SSF56349">
    <property type="entry name" value="DNA breaking-rejoining enzymes"/>
    <property type="match status" value="1"/>
</dbReference>
<name>A0A2P4R7S2_9LACO</name>
<dbReference type="InterPro" id="IPR011010">
    <property type="entry name" value="DNA_brk_join_enz"/>
</dbReference>
<dbReference type="GO" id="GO:0003677">
    <property type="term" value="F:DNA binding"/>
    <property type="evidence" value="ECO:0007669"/>
    <property type="project" value="UniProtKB-KW"/>
</dbReference>
<evidence type="ECO:0000259" key="3">
    <source>
        <dbReference type="Pfam" id="PF14659"/>
    </source>
</evidence>
<dbReference type="Pfam" id="PF14659">
    <property type="entry name" value="Phage_int_SAM_3"/>
    <property type="match status" value="1"/>
</dbReference>
<feature type="domain" description="Integrase SAM-like N-terminal" evidence="3">
    <location>
        <begin position="68"/>
        <end position="125"/>
    </location>
</feature>
<feature type="domain" description="AP2-like integrase N-terminal" evidence="2">
    <location>
        <begin position="16"/>
        <end position="58"/>
    </location>
</feature>
<evidence type="ECO:0000256" key="1">
    <source>
        <dbReference type="ARBA" id="ARBA00023125"/>
    </source>
</evidence>
<dbReference type="InterPro" id="IPR010998">
    <property type="entry name" value="Integrase_recombinase_N"/>
</dbReference>
<evidence type="ECO:0000259" key="2">
    <source>
        <dbReference type="Pfam" id="PF14657"/>
    </source>
</evidence>
<dbReference type="GO" id="GO:0015074">
    <property type="term" value="P:DNA integration"/>
    <property type="evidence" value="ECO:0007669"/>
    <property type="project" value="InterPro"/>
</dbReference>
<sequence length="151" mass="18012">MSEIKKYTKKNGETAYKFRTLLGYDEVTGKQVKPSKSGFKTKKEAQRSLAKLQLEFDNRSFSEYKNLTFKDIYLKWFDQYKMTVKESTYTKTVEHFALHILPEIGKTKISKLTTVQIQLAVNKWFKQNLSRYKRFYNYINRVLTWGFNMGL</sequence>
<dbReference type="Gene3D" id="1.10.150.130">
    <property type="match status" value="1"/>
</dbReference>
<dbReference type="AlphaFoldDB" id="A0A2P4R7S2"/>
<comment type="caution">
    <text evidence="4">The sequence shown here is derived from an EMBL/GenBank/DDBJ whole genome shotgun (WGS) entry which is preliminary data.</text>
</comment>
<dbReference type="EMBL" id="PPWZ01000025">
    <property type="protein sequence ID" value="POH37216.1"/>
    <property type="molecule type" value="Genomic_DNA"/>
</dbReference>
<protein>
    <recommendedName>
        <fullName evidence="5">Site-specific integrase</fullName>
    </recommendedName>
</protein>
<evidence type="ECO:0000313" key="4">
    <source>
        <dbReference type="EMBL" id="POH37216.1"/>
    </source>
</evidence>
<evidence type="ECO:0008006" key="5">
    <source>
        <dbReference type="Google" id="ProtNLM"/>
    </source>
</evidence>
<proteinExistence type="predicted"/>
<keyword evidence="1" id="KW-0238">DNA-binding</keyword>
<dbReference type="InterPro" id="IPR028259">
    <property type="entry name" value="AP2-like_int_N"/>
</dbReference>
<accession>A0A2P4R7S2</accession>
<gene>
    <name evidence="4" type="ORF">C2R26_04205</name>
</gene>